<dbReference type="InParanoid" id="A0A3N4LH37"/>
<dbReference type="EMBL" id="ML121553">
    <property type="protein sequence ID" value="RPB22187.1"/>
    <property type="molecule type" value="Genomic_DNA"/>
</dbReference>
<reference evidence="2 3" key="1">
    <citation type="journal article" date="2018" name="Nat. Ecol. Evol.">
        <title>Pezizomycetes genomes reveal the molecular basis of ectomycorrhizal truffle lifestyle.</title>
        <authorList>
            <person name="Murat C."/>
            <person name="Payen T."/>
            <person name="Noel B."/>
            <person name="Kuo A."/>
            <person name="Morin E."/>
            <person name="Chen J."/>
            <person name="Kohler A."/>
            <person name="Krizsan K."/>
            <person name="Balestrini R."/>
            <person name="Da Silva C."/>
            <person name="Montanini B."/>
            <person name="Hainaut M."/>
            <person name="Levati E."/>
            <person name="Barry K.W."/>
            <person name="Belfiori B."/>
            <person name="Cichocki N."/>
            <person name="Clum A."/>
            <person name="Dockter R.B."/>
            <person name="Fauchery L."/>
            <person name="Guy J."/>
            <person name="Iotti M."/>
            <person name="Le Tacon F."/>
            <person name="Lindquist E.A."/>
            <person name="Lipzen A."/>
            <person name="Malagnac F."/>
            <person name="Mello A."/>
            <person name="Molinier V."/>
            <person name="Miyauchi S."/>
            <person name="Poulain J."/>
            <person name="Riccioni C."/>
            <person name="Rubini A."/>
            <person name="Sitrit Y."/>
            <person name="Splivallo R."/>
            <person name="Traeger S."/>
            <person name="Wang M."/>
            <person name="Zifcakova L."/>
            <person name="Wipf D."/>
            <person name="Zambonelli A."/>
            <person name="Paolocci F."/>
            <person name="Nowrousian M."/>
            <person name="Ottonello S."/>
            <person name="Baldrian P."/>
            <person name="Spatafora J.W."/>
            <person name="Henrissat B."/>
            <person name="Nagy L.G."/>
            <person name="Aury J.M."/>
            <person name="Wincker P."/>
            <person name="Grigoriev I.V."/>
            <person name="Bonfante P."/>
            <person name="Martin F.M."/>
        </authorList>
    </citation>
    <scope>NUCLEOTIDE SEQUENCE [LARGE SCALE GENOMIC DNA]</scope>
    <source>
        <strain evidence="2 3">ATCC MYA-4762</strain>
    </source>
</reference>
<dbReference type="Proteomes" id="UP000267821">
    <property type="component" value="Unassembled WGS sequence"/>
</dbReference>
<name>A0A3N4LH37_9PEZI</name>
<dbReference type="AlphaFoldDB" id="A0A3N4LH37"/>
<evidence type="ECO:0000256" key="1">
    <source>
        <dbReference type="SAM" id="MobiDB-lite"/>
    </source>
</evidence>
<feature type="compositionally biased region" description="Low complexity" evidence="1">
    <location>
        <begin position="56"/>
        <end position="69"/>
    </location>
</feature>
<evidence type="ECO:0000313" key="3">
    <source>
        <dbReference type="Proteomes" id="UP000267821"/>
    </source>
</evidence>
<keyword evidence="3" id="KW-1185">Reference proteome</keyword>
<feature type="region of interest" description="Disordered" evidence="1">
    <location>
        <begin position="54"/>
        <end position="96"/>
    </location>
</feature>
<proteinExistence type="predicted"/>
<evidence type="ECO:0000313" key="2">
    <source>
        <dbReference type="EMBL" id="RPB22187.1"/>
    </source>
</evidence>
<accession>A0A3N4LH37</accession>
<gene>
    <name evidence="2" type="ORF">L211DRAFT_339296</name>
</gene>
<protein>
    <submittedName>
        <fullName evidence="2">Uncharacterized protein</fullName>
    </submittedName>
</protein>
<organism evidence="2 3">
    <name type="scientific">Terfezia boudieri ATCC MYA-4762</name>
    <dbReference type="NCBI Taxonomy" id="1051890"/>
    <lineage>
        <taxon>Eukaryota</taxon>
        <taxon>Fungi</taxon>
        <taxon>Dikarya</taxon>
        <taxon>Ascomycota</taxon>
        <taxon>Pezizomycotina</taxon>
        <taxon>Pezizomycetes</taxon>
        <taxon>Pezizales</taxon>
        <taxon>Pezizaceae</taxon>
        <taxon>Terfezia</taxon>
    </lineage>
</organism>
<sequence length="120" mass="13116">MTGRPHSKVLVAHQSIYPTTLPPFIPIKVAQELVTWLEGLLKASINKRVLNETRSMRSGSMSSHGSHGSVDSKGHSLPPLAHGDAQEEEFRGMGQAARNVLGNQQFAIWEDDEEEEGVAT</sequence>